<dbReference type="Pfam" id="PF00072">
    <property type="entry name" value="Response_reg"/>
    <property type="match status" value="1"/>
</dbReference>
<dbReference type="PROSITE" id="PS00622">
    <property type="entry name" value="HTH_LUXR_1"/>
    <property type="match status" value="1"/>
</dbReference>
<name>A0A7X2V5U2_9BACI</name>
<keyword evidence="2" id="KW-0805">Transcription regulation</keyword>
<dbReference type="OrthoDB" id="9780153at2"/>
<organism evidence="8 9">
    <name type="scientific">Metabacillus mangrovi</name>
    <dbReference type="NCBI Taxonomy" id="1491830"/>
    <lineage>
        <taxon>Bacteria</taxon>
        <taxon>Bacillati</taxon>
        <taxon>Bacillota</taxon>
        <taxon>Bacilli</taxon>
        <taxon>Bacillales</taxon>
        <taxon>Bacillaceae</taxon>
        <taxon>Metabacillus</taxon>
    </lineage>
</organism>
<dbReference type="InterPro" id="IPR000792">
    <property type="entry name" value="Tscrpt_reg_LuxR_C"/>
</dbReference>
<dbReference type="InterPro" id="IPR011006">
    <property type="entry name" value="CheY-like_superfamily"/>
</dbReference>
<keyword evidence="4" id="KW-0804">Transcription</keyword>
<dbReference type="InterPro" id="IPR058245">
    <property type="entry name" value="NreC/VraR/RcsB-like_REC"/>
</dbReference>
<dbReference type="GO" id="GO:0006355">
    <property type="term" value="P:regulation of DNA-templated transcription"/>
    <property type="evidence" value="ECO:0007669"/>
    <property type="project" value="InterPro"/>
</dbReference>
<keyword evidence="3" id="KW-0238">DNA-binding</keyword>
<dbReference type="EMBL" id="WMIB01000014">
    <property type="protein sequence ID" value="MTH54418.1"/>
    <property type="molecule type" value="Genomic_DNA"/>
</dbReference>
<feature type="domain" description="Response regulatory" evidence="7">
    <location>
        <begin position="5"/>
        <end position="121"/>
    </location>
</feature>
<dbReference type="SMART" id="SM00448">
    <property type="entry name" value="REC"/>
    <property type="match status" value="1"/>
</dbReference>
<dbReference type="PRINTS" id="PR00038">
    <property type="entry name" value="HTHLUXR"/>
</dbReference>
<evidence type="ECO:0000256" key="5">
    <source>
        <dbReference type="PROSITE-ProRule" id="PRU00169"/>
    </source>
</evidence>
<dbReference type="AlphaFoldDB" id="A0A7X2V5U2"/>
<dbReference type="CDD" id="cd17535">
    <property type="entry name" value="REC_NarL-like"/>
    <property type="match status" value="1"/>
</dbReference>
<dbReference type="Gene3D" id="3.40.50.2300">
    <property type="match status" value="1"/>
</dbReference>
<sequence length="213" mass="24263">MQPYRILAADDHAHAREGIRLILEDYQEFEMIGQAENGKEAVELADRLLPDIILMDIKMPVMDGLEATKIIKAKHPYIKIVMITVSDDVTDLFDALKHGAQGYLLKNLQSHQWYEYLRAFALDEVPMSKEVAIRILKEFPQTPEPKTVSTPLSSREIEVLQLAAKGFSNKDISIQLFISEHTVKSHLKNILGKLHLENRVQLANYAFHNGFIS</sequence>
<feature type="modified residue" description="4-aspartylphosphate" evidence="5">
    <location>
        <position position="56"/>
    </location>
</feature>
<dbReference type="RefSeq" id="WP_155112933.1">
    <property type="nucleotide sequence ID" value="NZ_WMIB01000014.1"/>
</dbReference>
<dbReference type="PANTHER" id="PTHR43214:SF43">
    <property type="entry name" value="TWO-COMPONENT RESPONSE REGULATOR"/>
    <property type="match status" value="1"/>
</dbReference>
<evidence type="ECO:0000313" key="8">
    <source>
        <dbReference type="EMBL" id="MTH54418.1"/>
    </source>
</evidence>
<dbReference type="PROSITE" id="PS50043">
    <property type="entry name" value="HTH_LUXR_2"/>
    <property type="match status" value="1"/>
</dbReference>
<dbReference type="SMART" id="SM00421">
    <property type="entry name" value="HTH_LUXR"/>
    <property type="match status" value="1"/>
</dbReference>
<comment type="caution">
    <text evidence="8">The sequence shown here is derived from an EMBL/GenBank/DDBJ whole genome shotgun (WGS) entry which is preliminary data.</text>
</comment>
<dbReference type="Proteomes" id="UP000434639">
    <property type="component" value="Unassembled WGS sequence"/>
</dbReference>
<feature type="domain" description="HTH luxR-type" evidence="6">
    <location>
        <begin position="145"/>
        <end position="210"/>
    </location>
</feature>
<dbReference type="PROSITE" id="PS50110">
    <property type="entry name" value="RESPONSE_REGULATORY"/>
    <property type="match status" value="1"/>
</dbReference>
<gene>
    <name evidence="8" type="ORF">GKZ89_13525</name>
</gene>
<evidence type="ECO:0000256" key="3">
    <source>
        <dbReference type="ARBA" id="ARBA00023125"/>
    </source>
</evidence>
<proteinExistence type="predicted"/>
<keyword evidence="9" id="KW-1185">Reference proteome</keyword>
<reference evidence="8 9" key="1">
    <citation type="journal article" date="2017" name="Int. J. Syst. Evol. Microbiol.">
        <title>Bacillus mangrovi sp. nov., isolated from a sediment sample from a mangrove forest.</title>
        <authorList>
            <person name="Gupta V."/>
            <person name="Singh P.K."/>
            <person name="Korpole S."/>
            <person name="Tanuku N.R.S."/>
            <person name="Pinnaka A.K."/>
        </authorList>
    </citation>
    <scope>NUCLEOTIDE SEQUENCE [LARGE SCALE GENOMIC DNA]</scope>
    <source>
        <strain evidence="8 9">KCTC 33872</strain>
    </source>
</reference>
<accession>A0A7X2V5U2</accession>
<dbReference type="GO" id="GO:0003677">
    <property type="term" value="F:DNA binding"/>
    <property type="evidence" value="ECO:0007669"/>
    <property type="project" value="UniProtKB-KW"/>
</dbReference>
<dbReference type="Pfam" id="PF00196">
    <property type="entry name" value="GerE"/>
    <property type="match status" value="1"/>
</dbReference>
<evidence type="ECO:0000259" key="6">
    <source>
        <dbReference type="PROSITE" id="PS50043"/>
    </source>
</evidence>
<evidence type="ECO:0000256" key="2">
    <source>
        <dbReference type="ARBA" id="ARBA00023015"/>
    </source>
</evidence>
<dbReference type="PANTHER" id="PTHR43214">
    <property type="entry name" value="TWO-COMPONENT RESPONSE REGULATOR"/>
    <property type="match status" value="1"/>
</dbReference>
<dbReference type="GO" id="GO:0000160">
    <property type="term" value="P:phosphorelay signal transduction system"/>
    <property type="evidence" value="ECO:0007669"/>
    <property type="project" value="InterPro"/>
</dbReference>
<dbReference type="InterPro" id="IPR039420">
    <property type="entry name" value="WalR-like"/>
</dbReference>
<dbReference type="CDD" id="cd06170">
    <property type="entry name" value="LuxR_C_like"/>
    <property type="match status" value="1"/>
</dbReference>
<evidence type="ECO:0000259" key="7">
    <source>
        <dbReference type="PROSITE" id="PS50110"/>
    </source>
</evidence>
<protein>
    <submittedName>
        <fullName evidence="8">Response regulator</fullName>
    </submittedName>
</protein>
<dbReference type="InterPro" id="IPR001789">
    <property type="entry name" value="Sig_transdc_resp-reg_receiver"/>
</dbReference>
<evidence type="ECO:0000256" key="1">
    <source>
        <dbReference type="ARBA" id="ARBA00022553"/>
    </source>
</evidence>
<evidence type="ECO:0000313" key="9">
    <source>
        <dbReference type="Proteomes" id="UP000434639"/>
    </source>
</evidence>
<keyword evidence="1 5" id="KW-0597">Phosphoprotein</keyword>
<dbReference type="SUPFAM" id="SSF52172">
    <property type="entry name" value="CheY-like"/>
    <property type="match status" value="1"/>
</dbReference>
<evidence type="ECO:0000256" key="4">
    <source>
        <dbReference type="ARBA" id="ARBA00023163"/>
    </source>
</evidence>